<evidence type="ECO:0000256" key="1">
    <source>
        <dbReference type="ARBA" id="ARBA00010233"/>
    </source>
</evidence>
<dbReference type="Pfam" id="PF02016">
    <property type="entry name" value="Peptidase_S66"/>
    <property type="match status" value="1"/>
</dbReference>
<dbReference type="InterPro" id="IPR027461">
    <property type="entry name" value="Carboxypeptidase_A_C_sf"/>
</dbReference>
<protein>
    <submittedName>
        <fullName evidence="5">LD-carboxypeptidase</fullName>
    </submittedName>
</protein>
<dbReference type="PANTHER" id="PTHR30237">
    <property type="entry name" value="MURAMOYLTETRAPEPTIDE CARBOXYPEPTIDASE"/>
    <property type="match status" value="1"/>
</dbReference>
<evidence type="ECO:0000313" key="6">
    <source>
        <dbReference type="Proteomes" id="UP001500575"/>
    </source>
</evidence>
<name>A0ABN2XQA4_9ACTN</name>
<dbReference type="InterPro" id="IPR040449">
    <property type="entry name" value="Peptidase_S66_N"/>
</dbReference>
<keyword evidence="6" id="KW-1185">Reference proteome</keyword>
<dbReference type="EMBL" id="BAAAQQ010000002">
    <property type="protein sequence ID" value="GAA2115500.1"/>
    <property type="molecule type" value="Genomic_DNA"/>
</dbReference>
<dbReference type="SUPFAM" id="SSF52317">
    <property type="entry name" value="Class I glutamine amidotransferase-like"/>
    <property type="match status" value="1"/>
</dbReference>
<comment type="caution">
    <text evidence="5">The sequence shown here is derived from an EMBL/GenBank/DDBJ whole genome shotgun (WGS) entry which is preliminary data.</text>
</comment>
<dbReference type="Proteomes" id="UP001500575">
    <property type="component" value="Unassembled WGS sequence"/>
</dbReference>
<dbReference type="PIRSF" id="PIRSF028757">
    <property type="entry name" value="LD-carboxypeptidase"/>
    <property type="match status" value="1"/>
</dbReference>
<dbReference type="CDD" id="cd07062">
    <property type="entry name" value="Peptidase_S66_mccF_like"/>
    <property type="match status" value="1"/>
</dbReference>
<organism evidence="5 6">
    <name type="scientific">Nocardioides bigeumensis</name>
    <dbReference type="NCBI Taxonomy" id="433657"/>
    <lineage>
        <taxon>Bacteria</taxon>
        <taxon>Bacillati</taxon>
        <taxon>Actinomycetota</taxon>
        <taxon>Actinomycetes</taxon>
        <taxon>Propionibacteriales</taxon>
        <taxon>Nocardioidaceae</taxon>
        <taxon>Nocardioides</taxon>
    </lineage>
</organism>
<evidence type="ECO:0000256" key="2">
    <source>
        <dbReference type="ARBA" id="ARBA00022801"/>
    </source>
</evidence>
<proteinExistence type="inferred from homology"/>
<dbReference type="SUPFAM" id="SSF141986">
    <property type="entry name" value="LD-carboxypeptidase A C-terminal domain-like"/>
    <property type="match status" value="1"/>
</dbReference>
<dbReference type="PANTHER" id="PTHR30237:SF5">
    <property type="entry name" value="CARBOXYPEPTIDASE VC_A0337-RELATED"/>
    <property type="match status" value="1"/>
</dbReference>
<dbReference type="RefSeq" id="WP_344302024.1">
    <property type="nucleotide sequence ID" value="NZ_BAAAQQ010000002.1"/>
</dbReference>
<sequence length="342" mass="36293">MAIVLPEPLRPGDRIGVTSPSSGVPAPLVPRFDVAVRALRDRGFEVVVGDCMDGEDVMSAPKAERAAELTAMLTDPTIRAVIPPWGGAGTGLDILDQLDWDAIAAAEPTWAIGYSDTTAWLLPLTLRTGWASLHGSNLMDTPFAAPEGLLHWTDVAAATGPVTQRGVGRFRDRVFDDYAVNPTIDTFDLDGTGDWSLLDPTAGSVDVTGRLAGGCIEVLGAICATYADVAGFGREHAADGLVVYVEASDEEAYSICRNLHAMRYAGWFDNASAVLVARTLAPGSEGMSQHDAVRDALGELDVPVILDVECGHVAPYLPLVNGALARVVMDGQRREITQDLSR</sequence>
<dbReference type="InterPro" id="IPR027478">
    <property type="entry name" value="LdcA_N"/>
</dbReference>
<evidence type="ECO:0000259" key="4">
    <source>
        <dbReference type="Pfam" id="PF17676"/>
    </source>
</evidence>
<comment type="similarity">
    <text evidence="1">Belongs to the peptidase S66 family.</text>
</comment>
<dbReference type="Gene3D" id="3.40.50.10740">
    <property type="entry name" value="Class I glutamine amidotransferase-like"/>
    <property type="match status" value="1"/>
</dbReference>
<dbReference type="Pfam" id="PF17676">
    <property type="entry name" value="Peptidase_S66C"/>
    <property type="match status" value="1"/>
</dbReference>
<evidence type="ECO:0000259" key="3">
    <source>
        <dbReference type="Pfam" id="PF02016"/>
    </source>
</evidence>
<gene>
    <name evidence="5" type="ORF">GCM10009843_04950</name>
</gene>
<dbReference type="Gene3D" id="3.50.30.60">
    <property type="entry name" value="LD-carboxypeptidase A C-terminal domain-like"/>
    <property type="match status" value="1"/>
</dbReference>
<keyword evidence="2" id="KW-0378">Hydrolase</keyword>
<evidence type="ECO:0000313" key="5">
    <source>
        <dbReference type="EMBL" id="GAA2115500.1"/>
    </source>
</evidence>
<reference evidence="5 6" key="1">
    <citation type="journal article" date="2019" name="Int. J. Syst. Evol. Microbiol.">
        <title>The Global Catalogue of Microorganisms (GCM) 10K type strain sequencing project: providing services to taxonomists for standard genome sequencing and annotation.</title>
        <authorList>
            <consortium name="The Broad Institute Genomics Platform"/>
            <consortium name="The Broad Institute Genome Sequencing Center for Infectious Disease"/>
            <person name="Wu L."/>
            <person name="Ma J."/>
        </authorList>
    </citation>
    <scope>NUCLEOTIDE SEQUENCE [LARGE SCALE GENOMIC DNA]</scope>
    <source>
        <strain evidence="5 6">JCM 16021</strain>
    </source>
</reference>
<accession>A0ABN2XQA4</accession>
<dbReference type="InterPro" id="IPR003507">
    <property type="entry name" value="S66_fam"/>
</dbReference>
<dbReference type="InterPro" id="IPR040921">
    <property type="entry name" value="Peptidase_S66C"/>
</dbReference>
<dbReference type="InterPro" id="IPR029062">
    <property type="entry name" value="Class_I_gatase-like"/>
</dbReference>
<feature type="domain" description="LD-carboxypeptidase N-terminal" evidence="3">
    <location>
        <begin position="15"/>
        <end position="135"/>
    </location>
</feature>
<feature type="domain" description="LD-carboxypeptidase C-terminal" evidence="4">
    <location>
        <begin position="208"/>
        <end position="327"/>
    </location>
</feature>